<sequence>MTGAARGYSLVELLLALALGLLLIMGVTQIALSSRTTHASQRAASLLQDDARFVLGKLIQEIRQAGMFGCLSTASISNAPAGFDRPIGWSSTGNSRSLTLVTADVGEGGSKPDWTVLSDCTGSAQAYGGSPPAAAPGQIRFPLRKLTYTFEGGQLKLSTLAAPSKAVLVDNVGAFDISFGVAGKAGSTVVSRYDPSPDDESLIRSVRVLLTLQDPNGLVKDQTYSVVAALRNRLE</sequence>
<dbReference type="InterPro" id="IPR012902">
    <property type="entry name" value="N_methyl_site"/>
</dbReference>
<dbReference type="Proteomes" id="UP001224477">
    <property type="component" value="Unassembled WGS sequence"/>
</dbReference>
<dbReference type="EMBL" id="JAVGXC010000029">
    <property type="protein sequence ID" value="MDR0191877.1"/>
    <property type="molecule type" value="Genomic_DNA"/>
</dbReference>
<gene>
    <name evidence="2" type="ORF">HX826_14160</name>
    <name evidence="1" type="ORF">RCO22_23310</name>
</gene>
<dbReference type="AlphaFoldDB" id="A0AAJ3H419"/>
<evidence type="ECO:0000313" key="1">
    <source>
        <dbReference type="EMBL" id="MDR0191877.1"/>
    </source>
</evidence>
<keyword evidence="4" id="KW-1185">Reference proteome</keyword>
<dbReference type="PROSITE" id="PS00409">
    <property type="entry name" value="PROKAR_NTER_METHYL"/>
    <property type="match status" value="1"/>
</dbReference>
<comment type="caution">
    <text evidence="2">The sequence shown here is derived from an EMBL/GenBank/DDBJ whole genome shotgun (WGS) entry which is preliminary data.</text>
</comment>
<dbReference type="Proteomes" id="UP000546584">
    <property type="component" value="Unassembled WGS sequence"/>
</dbReference>
<reference evidence="1 4" key="2">
    <citation type="journal article" date="2023" name="Microbiol. Resour. Announc.">
        <title>Whole-genome sequence of Pseudomonas yamanorum OLsAu1 isolated from the edible ectomycorrhizal mushroom Lactarius sp. section Deliciosi.</title>
        <authorList>
            <person name="Ramirez-Mendoza R."/>
            <person name="Angeles-Argaiz R.E."/>
            <person name="Hernandez-Oaxaca D."/>
            <person name="Aguirre-Beltran L."/>
            <person name="Almaraz-Suarez J."/>
            <person name="Perez-Moreno J."/>
        </authorList>
    </citation>
    <scope>NUCLEOTIDE SEQUENCE [LARGE SCALE GENOMIC DNA]</scope>
    <source>
        <strain evidence="1 4">OLsAu1</strain>
    </source>
</reference>
<name>A0AAJ3H419_9PSED</name>
<accession>A0AAJ3H419</accession>
<dbReference type="RefSeq" id="WP_177026202.1">
    <property type="nucleotide sequence ID" value="NZ_JACAQR010000017.1"/>
</dbReference>
<protein>
    <submittedName>
        <fullName evidence="2">Pilus assembly protein PilW</fullName>
    </submittedName>
</protein>
<evidence type="ECO:0000313" key="2">
    <source>
        <dbReference type="EMBL" id="NWD43008.1"/>
    </source>
</evidence>
<proteinExistence type="predicted"/>
<evidence type="ECO:0000313" key="4">
    <source>
        <dbReference type="Proteomes" id="UP001224477"/>
    </source>
</evidence>
<evidence type="ECO:0000313" key="3">
    <source>
        <dbReference type="Proteomes" id="UP000546584"/>
    </source>
</evidence>
<organism evidence="2 3">
    <name type="scientific">Pseudomonas yamanorum</name>
    <dbReference type="NCBI Taxonomy" id="515393"/>
    <lineage>
        <taxon>Bacteria</taxon>
        <taxon>Pseudomonadati</taxon>
        <taxon>Pseudomonadota</taxon>
        <taxon>Gammaproteobacteria</taxon>
        <taxon>Pseudomonadales</taxon>
        <taxon>Pseudomonadaceae</taxon>
        <taxon>Pseudomonas</taxon>
    </lineage>
</organism>
<reference evidence="2 3" key="1">
    <citation type="submission" date="2020-04" db="EMBL/GenBank/DDBJ databases">
        <title>Molecular characterization of pseudomonads from Agaricus bisporus reveal novel blotch 2 pathogens in Western Europe.</title>
        <authorList>
            <person name="Taparia T."/>
            <person name="Krijger M."/>
            <person name="Haynes E."/>
            <person name="Elpinstone J.G."/>
            <person name="Noble R."/>
            <person name="Van Der Wolf J."/>
        </authorList>
    </citation>
    <scope>NUCLEOTIDE SEQUENCE [LARGE SCALE GENOMIC DNA]</scope>
    <source>
        <strain evidence="2 3">IPO3753</strain>
    </source>
</reference>
<dbReference type="EMBL" id="JACAQR010000017">
    <property type="protein sequence ID" value="NWD43008.1"/>
    <property type="molecule type" value="Genomic_DNA"/>
</dbReference>